<dbReference type="EMBL" id="CSTE01000001">
    <property type="protein sequence ID" value="CQR48666.1"/>
    <property type="molecule type" value="Genomic_DNA"/>
</dbReference>
<proteinExistence type="inferred from homology"/>
<evidence type="ECO:0000313" key="6">
    <source>
        <dbReference type="Proteomes" id="UP000198902"/>
    </source>
</evidence>
<dbReference type="GO" id="GO:0016616">
    <property type="term" value="F:oxidoreductase activity, acting on the CH-OH group of donors, NAD or NADP as acceptor"/>
    <property type="evidence" value="ECO:0007669"/>
    <property type="project" value="UniProtKB-ARBA"/>
</dbReference>
<organism evidence="5 6">
    <name type="scientific">Haloferax massiliensis</name>
    <dbReference type="NCBI Taxonomy" id="1476858"/>
    <lineage>
        <taxon>Archaea</taxon>
        <taxon>Methanobacteriati</taxon>
        <taxon>Methanobacteriota</taxon>
        <taxon>Stenosarchaea group</taxon>
        <taxon>Halobacteria</taxon>
        <taxon>Halobacteriales</taxon>
        <taxon>Haloferacaceae</taxon>
        <taxon>Haloferax</taxon>
    </lineage>
</organism>
<keyword evidence="6" id="KW-1185">Reference proteome</keyword>
<evidence type="ECO:0000256" key="2">
    <source>
        <dbReference type="ARBA" id="ARBA00022857"/>
    </source>
</evidence>
<gene>
    <name evidence="5" type="ORF">BN996_00113</name>
</gene>
<protein>
    <submittedName>
        <fullName evidence="5">Putative oxidoreductase/MSMEI_2347</fullName>
    </submittedName>
</protein>
<dbReference type="InterPro" id="IPR018170">
    <property type="entry name" value="Aldo/ket_reductase_CS"/>
</dbReference>
<dbReference type="Pfam" id="PF00248">
    <property type="entry name" value="Aldo_ket_red"/>
    <property type="match status" value="1"/>
</dbReference>
<dbReference type="AlphaFoldDB" id="A0A0D6JL89"/>
<evidence type="ECO:0000256" key="1">
    <source>
        <dbReference type="ARBA" id="ARBA00007905"/>
    </source>
</evidence>
<keyword evidence="2" id="KW-0521">NADP</keyword>
<dbReference type="Gene3D" id="3.20.20.100">
    <property type="entry name" value="NADP-dependent oxidoreductase domain"/>
    <property type="match status" value="1"/>
</dbReference>
<dbReference type="PROSITE" id="PS00798">
    <property type="entry name" value="ALDOKETO_REDUCTASE_1"/>
    <property type="match status" value="1"/>
</dbReference>
<reference evidence="6" key="1">
    <citation type="submission" date="2015-03" db="EMBL/GenBank/DDBJ databases">
        <authorList>
            <person name="Urmite Genomes"/>
        </authorList>
    </citation>
    <scope>NUCLEOTIDE SEQUENCE [LARGE SCALE GENOMIC DNA]</scope>
    <source>
        <strain evidence="6">Arc-Hr</strain>
    </source>
</reference>
<accession>A0A0D6JL89</accession>
<dbReference type="PANTHER" id="PTHR43827">
    <property type="entry name" value="2,5-DIKETO-D-GLUCONIC ACID REDUCTASE"/>
    <property type="match status" value="1"/>
</dbReference>
<dbReference type="PRINTS" id="PR00069">
    <property type="entry name" value="ALDKETRDTASE"/>
</dbReference>
<evidence type="ECO:0000313" key="5">
    <source>
        <dbReference type="EMBL" id="CQR48666.1"/>
    </source>
</evidence>
<dbReference type="PANTHER" id="PTHR43827:SF3">
    <property type="entry name" value="NADP-DEPENDENT OXIDOREDUCTASE DOMAIN-CONTAINING PROTEIN"/>
    <property type="match status" value="1"/>
</dbReference>
<dbReference type="RefSeq" id="WP_089776727.1">
    <property type="nucleotide sequence ID" value="NZ_CABLRR010000001.1"/>
</dbReference>
<comment type="similarity">
    <text evidence="1">Belongs to the aldo/keto reductase family.</text>
</comment>
<dbReference type="PROSITE" id="PS00062">
    <property type="entry name" value="ALDOKETO_REDUCTASE_2"/>
    <property type="match status" value="1"/>
</dbReference>
<feature type="domain" description="NADP-dependent oxidoreductase" evidence="4">
    <location>
        <begin position="8"/>
        <end position="252"/>
    </location>
</feature>
<dbReference type="OrthoDB" id="275427at2157"/>
<dbReference type="Proteomes" id="UP000198902">
    <property type="component" value="Unassembled WGS sequence"/>
</dbReference>
<dbReference type="SUPFAM" id="SSF51430">
    <property type="entry name" value="NAD(P)-linked oxidoreductase"/>
    <property type="match status" value="1"/>
</dbReference>
<dbReference type="PIRSF" id="PIRSF000097">
    <property type="entry name" value="AKR"/>
    <property type="match status" value="1"/>
</dbReference>
<evidence type="ECO:0000259" key="4">
    <source>
        <dbReference type="Pfam" id="PF00248"/>
    </source>
</evidence>
<keyword evidence="3" id="KW-0560">Oxidoreductase</keyword>
<evidence type="ECO:0000256" key="3">
    <source>
        <dbReference type="ARBA" id="ARBA00023002"/>
    </source>
</evidence>
<name>A0A0D6JL89_9EURY</name>
<dbReference type="InterPro" id="IPR023210">
    <property type="entry name" value="NADP_OxRdtase_dom"/>
</dbReference>
<sequence length="265" mass="29498">MVFGEPRVGFGTWQNTDPDACAESVRTALEMGYRHIDTAQLYDNEAYVGDGIERADVDREEITLGTKLWPGDLASDRVPEAVSESLDRLGVDYVDVLYVHWPAKDYDPADTLGAFSELRDEGLIRNVGVSNFTTDLLDEARAACDVPIAVNQVELHPLLPQPELIEYCRGHDIEVVAYSPLARGEVFEIPEITDIARENGLSEAQVAIAWLLSKDGVHPIPKASSEDHIRGNLDAADIELASEELARIDDIDRELRIADRDWVDW</sequence>
<dbReference type="InterPro" id="IPR020471">
    <property type="entry name" value="AKR"/>
</dbReference>
<dbReference type="FunFam" id="3.20.20.100:FF:000002">
    <property type="entry name" value="2,5-diketo-D-gluconic acid reductase A"/>
    <property type="match status" value="1"/>
</dbReference>
<dbReference type="InterPro" id="IPR036812">
    <property type="entry name" value="NAD(P)_OxRdtase_dom_sf"/>
</dbReference>